<proteinExistence type="predicted"/>
<accession>A0A7D5L861</accession>
<dbReference type="Proteomes" id="UP000509626">
    <property type="component" value="Chromosome"/>
</dbReference>
<dbReference type="RefSeq" id="WP_179266857.1">
    <property type="nucleotide sequence ID" value="NZ_CP058579.1"/>
</dbReference>
<keyword evidence="1" id="KW-0812">Transmembrane</keyword>
<feature type="transmembrane region" description="Helical" evidence="1">
    <location>
        <begin position="117"/>
        <end position="139"/>
    </location>
</feature>
<dbReference type="AlphaFoldDB" id="A0A7D5L861"/>
<keyword evidence="1" id="KW-1133">Transmembrane helix</keyword>
<name>A0A7D5L861_9EURY</name>
<gene>
    <name evidence="2" type="ORF">HUG12_00210</name>
</gene>
<feature type="transmembrane region" description="Helical" evidence="1">
    <location>
        <begin position="177"/>
        <end position="195"/>
    </location>
</feature>
<keyword evidence="1" id="KW-0472">Membrane</keyword>
<feature type="transmembrane region" description="Helical" evidence="1">
    <location>
        <begin position="12"/>
        <end position="32"/>
    </location>
</feature>
<dbReference type="KEGG" id="halu:HUG12_00210"/>
<feature type="transmembrane region" description="Helical" evidence="1">
    <location>
        <begin position="201"/>
        <end position="223"/>
    </location>
</feature>
<evidence type="ECO:0000256" key="1">
    <source>
        <dbReference type="SAM" id="Phobius"/>
    </source>
</evidence>
<keyword evidence="3" id="KW-1185">Reference proteome</keyword>
<dbReference type="OrthoDB" id="387590at2157"/>
<evidence type="ECO:0000313" key="2">
    <source>
        <dbReference type="EMBL" id="QLG60271.1"/>
    </source>
</evidence>
<dbReference type="GeneID" id="56035835"/>
<dbReference type="EMBL" id="CP058579">
    <property type="protein sequence ID" value="QLG60271.1"/>
    <property type="molecule type" value="Genomic_DNA"/>
</dbReference>
<sequence>MILQLSFFMDFLPAVGLGLILLGAFLSIEAAFVDSQTAISGLEGYLVTLLLGAGLVIGVYQIHLSEPFLLVVVFGMAGKYIQGIAAVRLYQKLSFAARTRSLSWGGVSLQTKVISKLGVVFIILFGGTVVSLLTMIGILELPLSTVLIGTWTVAVVLYTILGLSITLYGATEEFPPSFSIGLILLVAGAEVYNLASLELELIAAAVLSLSYSYGFWLAAYRFVTEDPSFDQLNRTSLE</sequence>
<reference evidence="2 3" key="1">
    <citation type="submission" date="2020-06" db="EMBL/GenBank/DDBJ databases">
        <title>NJ-3-1, isolated from saline soil.</title>
        <authorList>
            <person name="Cui H.L."/>
            <person name="Shi X."/>
        </authorList>
    </citation>
    <scope>NUCLEOTIDE SEQUENCE [LARGE SCALE GENOMIC DNA]</scope>
    <source>
        <strain evidence="2 3">NJ-3-1</strain>
    </source>
</reference>
<feature type="transmembrane region" description="Helical" evidence="1">
    <location>
        <begin position="145"/>
        <end position="170"/>
    </location>
</feature>
<evidence type="ECO:0000313" key="3">
    <source>
        <dbReference type="Proteomes" id="UP000509626"/>
    </source>
</evidence>
<feature type="transmembrane region" description="Helical" evidence="1">
    <location>
        <begin position="44"/>
        <end position="62"/>
    </location>
</feature>
<protein>
    <submittedName>
        <fullName evidence="2">Uncharacterized protein</fullName>
    </submittedName>
</protein>
<organism evidence="2 3">
    <name type="scientific">Halorarum salinum</name>
    <dbReference type="NCBI Taxonomy" id="2743089"/>
    <lineage>
        <taxon>Archaea</taxon>
        <taxon>Methanobacteriati</taxon>
        <taxon>Methanobacteriota</taxon>
        <taxon>Stenosarchaea group</taxon>
        <taxon>Halobacteria</taxon>
        <taxon>Halobacteriales</taxon>
        <taxon>Haloferacaceae</taxon>
        <taxon>Halorarum</taxon>
    </lineage>
</organism>
<feature type="transmembrane region" description="Helical" evidence="1">
    <location>
        <begin position="68"/>
        <end position="90"/>
    </location>
</feature>